<reference evidence="3" key="1">
    <citation type="submission" date="2023-03" db="EMBL/GenBank/DDBJ databases">
        <title>Actinorhabdospora filicis NBRC 111898.</title>
        <authorList>
            <person name="Ichikawa N."/>
            <person name="Sato H."/>
            <person name="Tonouchi N."/>
        </authorList>
    </citation>
    <scope>NUCLEOTIDE SEQUENCE</scope>
    <source>
        <strain evidence="3">NBRC 111898</strain>
    </source>
</reference>
<feature type="domain" description="YCII-related" evidence="2">
    <location>
        <begin position="1"/>
        <end position="105"/>
    </location>
</feature>
<comment type="caution">
    <text evidence="3">The sequence shown here is derived from an EMBL/GenBank/DDBJ whole genome shotgun (WGS) entry which is preliminary data.</text>
</comment>
<dbReference type="AlphaFoldDB" id="A0A9W6SPC3"/>
<keyword evidence="4" id="KW-1185">Reference proteome</keyword>
<dbReference type="InterPro" id="IPR005545">
    <property type="entry name" value="YCII"/>
</dbReference>
<accession>A0A9W6SPC3</accession>
<dbReference type="Gene3D" id="3.30.70.1060">
    <property type="entry name" value="Dimeric alpha+beta barrel"/>
    <property type="match status" value="1"/>
</dbReference>
<proteinExistence type="inferred from homology"/>
<dbReference type="Proteomes" id="UP001165079">
    <property type="component" value="Unassembled WGS sequence"/>
</dbReference>
<dbReference type="RefSeq" id="WP_285664845.1">
    <property type="nucleotide sequence ID" value="NZ_BSTX01000003.1"/>
</dbReference>
<comment type="similarity">
    <text evidence="1">Belongs to the YciI family.</text>
</comment>
<dbReference type="InterPro" id="IPR011008">
    <property type="entry name" value="Dimeric_a/b-barrel"/>
</dbReference>
<name>A0A9W6SPC3_9ACTN</name>
<evidence type="ECO:0000259" key="2">
    <source>
        <dbReference type="Pfam" id="PF03795"/>
    </source>
</evidence>
<evidence type="ECO:0000313" key="3">
    <source>
        <dbReference type="EMBL" id="GLZ79696.1"/>
    </source>
</evidence>
<dbReference type="Pfam" id="PF03795">
    <property type="entry name" value="YCII"/>
    <property type="match status" value="1"/>
</dbReference>
<dbReference type="EMBL" id="BSTX01000003">
    <property type="protein sequence ID" value="GLZ79696.1"/>
    <property type="molecule type" value="Genomic_DNA"/>
</dbReference>
<protein>
    <recommendedName>
        <fullName evidence="2">YCII-related domain-containing protein</fullName>
    </recommendedName>
</protein>
<dbReference type="PANTHER" id="PTHR35174:SF3">
    <property type="entry name" value="BLL7171 PROTEIN"/>
    <property type="match status" value="1"/>
</dbReference>
<sequence>MKYMLIMHGNPAIWDALPEERRQAVMNGHGAFMEATRASGELIGTAALDPDLSKAKVVRVKDGIKVATDGPYLEAKEFFGGFYLVEVADEERALELAAMIPDAAVDGLGIQVSPVVFYASAEV</sequence>
<dbReference type="SUPFAM" id="SSF54909">
    <property type="entry name" value="Dimeric alpha+beta barrel"/>
    <property type="match status" value="1"/>
</dbReference>
<organism evidence="3 4">
    <name type="scientific">Actinorhabdospora filicis</name>
    <dbReference type="NCBI Taxonomy" id="1785913"/>
    <lineage>
        <taxon>Bacteria</taxon>
        <taxon>Bacillati</taxon>
        <taxon>Actinomycetota</taxon>
        <taxon>Actinomycetes</taxon>
        <taxon>Micromonosporales</taxon>
        <taxon>Micromonosporaceae</taxon>
        <taxon>Actinorhabdospora</taxon>
    </lineage>
</organism>
<gene>
    <name evidence="3" type="ORF">Afil01_45030</name>
</gene>
<dbReference type="PANTHER" id="PTHR35174">
    <property type="entry name" value="BLL7171 PROTEIN-RELATED"/>
    <property type="match status" value="1"/>
</dbReference>
<evidence type="ECO:0000256" key="1">
    <source>
        <dbReference type="ARBA" id="ARBA00007689"/>
    </source>
</evidence>
<evidence type="ECO:0000313" key="4">
    <source>
        <dbReference type="Proteomes" id="UP001165079"/>
    </source>
</evidence>